<keyword evidence="1" id="KW-0472">Membrane</keyword>
<evidence type="ECO:0000313" key="3">
    <source>
        <dbReference type="Proteomes" id="UP000198707"/>
    </source>
</evidence>
<dbReference type="STRING" id="1144548.SAMN05443287_11571"/>
<organism evidence="2 3">
    <name type="scientific">Micromonospora phaseoli</name>
    <dbReference type="NCBI Taxonomy" id="1144548"/>
    <lineage>
        <taxon>Bacteria</taxon>
        <taxon>Bacillati</taxon>
        <taxon>Actinomycetota</taxon>
        <taxon>Actinomycetes</taxon>
        <taxon>Micromonosporales</taxon>
        <taxon>Micromonosporaceae</taxon>
        <taxon>Micromonospora</taxon>
    </lineage>
</organism>
<keyword evidence="1" id="KW-0812">Transmembrane</keyword>
<proteinExistence type="predicted"/>
<feature type="transmembrane region" description="Helical" evidence="1">
    <location>
        <begin position="40"/>
        <end position="60"/>
    </location>
</feature>
<dbReference type="EMBL" id="FNYV01000015">
    <property type="protein sequence ID" value="SEK03070.1"/>
    <property type="molecule type" value="Genomic_DNA"/>
</dbReference>
<evidence type="ECO:0000256" key="1">
    <source>
        <dbReference type="SAM" id="Phobius"/>
    </source>
</evidence>
<dbReference type="AlphaFoldDB" id="A0A1H7DUV2"/>
<keyword evidence="3" id="KW-1185">Reference proteome</keyword>
<reference evidence="3" key="1">
    <citation type="submission" date="2016-10" db="EMBL/GenBank/DDBJ databases">
        <authorList>
            <person name="Varghese N."/>
            <person name="Submissions S."/>
        </authorList>
    </citation>
    <scope>NUCLEOTIDE SEQUENCE [LARGE SCALE GENOMIC DNA]</scope>
    <source>
        <strain evidence="3">CGMCC 4.7038</strain>
    </source>
</reference>
<dbReference type="RefSeq" id="WP_092382922.1">
    <property type="nucleotide sequence ID" value="NZ_BOPI01000043.1"/>
</dbReference>
<accession>A0A1H7DUV2</accession>
<gene>
    <name evidence="2" type="ORF">SAMN05443287_11571</name>
</gene>
<keyword evidence="1" id="KW-1133">Transmembrane helix</keyword>
<dbReference type="Proteomes" id="UP000198707">
    <property type="component" value="Unassembled WGS sequence"/>
</dbReference>
<sequence>MNLSDLRQVLDERSADSTELTVHHLRLHGVRAKVAARRRLRIMALTSTVALVLVAVAVAVPASRRDVAPTPAVSPSPTGLIEGFPEYFKGTRVTGEAVAVLPERRVEVTVVPTTLDLVLFHRCDGIDDGILLDSAIGVDGRVFGTGGCVGQQGPEDWAELGVKVGKPVTFTMTITGARDAAAEQNPPTVVPEHGMFGLAVGERVPFDEYPLPARPPGPLPSLDEQTECVGALCPYVVTLRSDPADPTRTISQTLSWRTLSHIDLVTQTPGRLRVRIDDVEITTTEWWDYEPVGVGLQGDRDLGWKEDFGLDLNPGEQVTVEVVPEHFTGEWRVLLIPNTVDQPD</sequence>
<protein>
    <submittedName>
        <fullName evidence="2">Uncharacterized protein</fullName>
    </submittedName>
</protein>
<dbReference type="OrthoDB" id="3355096at2"/>
<evidence type="ECO:0000313" key="2">
    <source>
        <dbReference type="EMBL" id="SEK03070.1"/>
    </source>
</evidence>
<name>A0A1H7DUV2_9ACTN</name>